<evidence type="ECO:0000313" key="2">
    <source>
        <dbReference type="EMBL" id="KAJ4328614.1"/>
    </source>
</evidence>
<gene>
    <name evidence="2" type="ORF">N0V84_000973</name>
</gene>
<dbReference type="AlphaFoldDB" id="A0A9W8WLY1"/>
<comment type="caution">
    <text evidence="2">The sequence shown here is derived from an EMBL/GenBank/DDBJ whole genome shotgun (WGS) entry which is preliminary data.</text>
</comment>
<keyword evidence="3" id="KW-1185">Reference proteome</keyword>
<reference evidence="2" key="1">
    <citation type="submission" date="2022-10" db="EMBL/GenBank/DDBJ databases">
        <title>Tapping the CABI collections for fungal endophytes: first genome assemblies for Collariella, Neodidymelliopsis, Ascochyta clinopodiicola, Didymella pomorum, Didymosphaeria variabile, Neocosmospora piperis and Neocucurbitaria cava.</title>
        <authorList>
            <person name="Hill R."/>
        </authorList>
    </citation>
    <scope>NUCLEOTIDE SEQUENCE</scope>
    <source>
        <strain evidence="2">IMI 366586</strain>
    </source>
</reference>
<feature type="region of interest" description="Disordered" evidence="1">
    <location>
        <begin position="135"/>
        <end position="166"/>
    </location>
</feature>
<evidence type="ECO:0000313" key="3">
    <source>
        <dbReference type="Proteomes" id="UP001140502"/>
    </source>
</evidence>
<evidence type="ECO:0000256" key="1">
    <source>
        <dbReference type="SAM" id="MobiDB-lite"/>
    </source>
</evidence>
<dbReference type="OrthoDB" id="5087463at2759"/>
<dbReference type="Proteomes" id="UP001140502">
    <property type="component" value="Unassembled WGS sequence"/>
</dbReference>
<accession>A0A9W8WLY1</accession>
<sequence length="166" mass="18893">MASPKMNKVRKVRGPSQRYGNKCPECKARIVGRAAVFKRHVERHAKLAEIIESNEANKFIWVEDPGFDVDLVRDMYMSTPAKYRHTGGEFTTGPLAGKGIFEGVPEVFFVTGRIKKNYEFLKRGLQPERFAFRALQNTNTSAETPESPEKPRNLRKRKARSPVSPI</sequence>
<proteinExistence type="predicted"/>
<organism evidence="2 3">
    <name type="scientific">Fusarium piperis</name>
    <dbReference type="NCBI Taxonomy" id="1435070"/>
    <lineage>
        <taxon>Eukaryota</taxon>
        <taxon>Fungi</taxon>
        <taxon>Dikarya</taxon>
        <taxon>Ascomycota</taxon>
        <taxon>Pezizomycotina</taxon>
        <taxon>Sordariomycetes</taxon>
        <taxon>Hypocreomycetidae</taxon>
        <taxon>Hypocreales</taxon>
        <taxon>Nectriaceae</taxon>
        <taxon>Fusarium</taxon>
        <taxon>Fusarium solani species complex</taxon>
    </lineage>
</organism>
<name>A0A9W8WLY1_9HYPO</name>
<feature type="compositionally biased region" description="Polar residues" evidence="1">
    <location>
        <begin position="135"/>
        <end position="144"/>
    </location>
</feature>
<protein>
    <submittedName>
        <fullName evidence="2">Uncharacterized protein</fullName>
    </submittedName>
</protein>
<dbReference type="EMBL" id="JAPEUR010000009">
    <property type="protein sequence ID" value="KAJ4328614.1"/>
    <property type="molecule type" value="Genomic_DNA"/>
</dbReference>